<dbReference type="AlphaFoldDB" id="A0A8T3B362"/>
<protein>
    <submittedName>
        <fullName evidence="2">Uncharacterized protein</fullName>
    </submittedName>
</protein>
<accession>A0A8T3B362</accession>
<organism evidence="2 3">
    <name type="scientific">Dendrobium nobile</name>
    <name type="common">Orchid</name>
    <dbReference type="NCBI Taxonomy" id="94219"/>
    <lineage>
        <taxon>Eukaryota</taxon>
        <taxon>Viridiplantae</taxon>
        <taxon>Streptophyta</taxon>
        <taxon>Embryophyta</taxon>
        <taxon>Tracheophyta</taxon>
        <taxon>Spermatophyta</taxon>
        <taxon>Magnoliopsida</taxon>
        <taxon>Liliopsida</taxon>
        <taxon>Asparagales</taxon>
        <taxon>Orchidaceae</taxon>
        <taxon>Epidendroideae</taxon>
        <taxon>Malaxideae</taxon>
        <taxon>Dendrobiinae</taxon>
        <taxon>Dendrobium</taxon>
    </lineage>
</organism>
<keyword evidence="3" id="KW-1185">Reference proteome</keyword>
<proteinExistence type="predicted"/>
<sequence>MHFSNYICIFRERGMLRTNEHKLERLLETTGMLARTGSIGSDSKASASYADPLDAAETMGGI</sequence>
<reference evidence="2" key="1">
    <citation type="journal article" date="2022" name="Front. Genet.">
        <title>Chromosome-Scale Assembly of the Dendrobium nobile Genome Provides Insights Into the Molecular Mechanism of the Biosynthesis of the Medicinal Active Ingredient of Dendrobium.</title>
        <authorList>
            <person name="Xu Q."/>
            <person name="Niu S.-C."/>
            <person name="Li K.-L."/>
            <person name="Zheng P.-J."/>
            <person name="Zhang X.-J."/>
            <person name="Jia Y."/>
            <person name="Liu Y."/>
            <person name="Niu Y.-X."/>
            <person name="Yu L.-H."/>
            <person name="Chen D.-F."/>
            <person name="Zhang G.-Q."/>
        </authorList>
    </citation>
    <scope>NUCLEOTIDE SEQUENCE</scope>
    <source>
        <tissue evidence="2">Leaf</tissue>
    </source>
</reference>
<comment type="caution">
    <text evidence="2">The sequence shown here is derived from an EMBL/GenBank/DDBJ whole genome shotgun (WGS) entry which is preliminary data.</text>
</comment>
<dbReference type="EMBL" id="JAGYWB010000011">
    <property type="protein sequence ID" value="KAI0503522.1"/>
    <property type="molecule type" value="Genomic_DNA"/>
</dbReference>
<evidence type="ECO:0000313" key="2">
    <source>
        <dbReference type="EMBL" id="KAI0503522.1"/>
    </source>
</evidence>
<feature type="region of interest" description="Disordered" evidence="1">
    <location>
        <begin position="38"/>
        <end position="62"/>
    </location>
</feature>
<dbReference type="Proteomes" id="UP000829196">
    <property type="component" value="Unassembled WGS sequence"/>
</dbReference>
<evidence type="ECO:0000256" key="1">
    <source>
        <dbReference type="SAM" id="MobiDB-lite"/>
    </source>
</evidence>
<evidence type="ECO:0000313" key="3">
    <source>
        <dbReference type="Proteomes" id="UP000829196"/>
    </source>
</evidence>
<name>A0A8T3B362_DENNO</name>
<gene>
    <name evidence="2" type="ORF">KFK09_014456</name>
</gene>